<protein>
    <submittedName>
        <fullName evidence="1">Uncharacterized protein</fullName>
    </submittedName>
</protein>
<name>A0AAV9Q4W7_9PEZI</name>
<comment type="caution">
    <text evidence="1">The sequence shown here is derived from an EMBL/GenBank/DDBJ whole genome shotgun (WGS) entry which is preliminary data.</text>
</comment>
<gene>
    <name evidence="1" type="ORF">LTR25_005801</name>
</gene>
<proteinExistence type="predicted"/>
<accession>A0AAV9Q4W7</accession>
<dbReference type="AlphaFoldDB" id="A0AAV9Q4W7"/>
<reference evidence="1 2" key="1">
    <citation type="submission" date="2023-06" db="EMBL/GenBank/DDBJ databases">
        <title>Black Yeasts Isolated from many extreme environments.</title>
        <authorList>
            <person name="Coleine C."/>
            <person name="Stajich J.E."/>
            <person name="Selbmann L."/>
        </authorList>
    </citation>
    <scope>NUCLEOTIDE SEQUENCE [LARGE SCALE GENOMIC DNA]</scope>
    <source>
        <strain evidence="1 2">CCFEE 5887</strain>
    </source>
</reference>
<dbReference type="EMBL" id="JAXLQG010000009">
    <property type="protein sequence ID" value="KAK5535899.1"/>
    <property type="molecule type" value="Genomic_DNA"/>
</dbReference>
<dbReference type="Proteomes" id="UP001345827">
    <property type="component" value="Unassembled WGS sequence"/>
</dbReference>
<evidence type="ECO:0000313" key="2">
    <source>
        <dbReference type="Proteomes" id="UP001345827"/>
    </source>
</evidence>
<sequence>MPNLFAGIEKIWLTDEPNCAQISLPHDFNACVFTFSSSTPVTASPPPPSAEEARLIRSKAASDILSLVPRPVARTFFAVKSGSGAANANDDEENQKSMMRAEIEESILCWTDDVELNKYLIYSILDHVLLRLVPEMQGKTPIELLAERGVLLTNSEADADADAEELLVDLNGEKGSS</sequence>
<organism evidence="1 2">
    <name type="scientific">Vermiconidia calcicola</name>
    <dbReference type="NCBI Taxonomy" id="1690605"/>
    <lineage>
        <taxon>Eukaryota</taxon>
        <taxon>Fungi</taxon>
        <taxon>Dikarya</taxon>
        <taxon>Ascomycota</taxon>
        <taxon>Pezizomycotina</taxon>
        <taxon>Dothideomycetes</taxon>
        <taxon>Dothideomycetidae</taxon>
        <taxon>Mycosphaerellales</taxon>
        <taxon>Extremaceae</taxon>
        <taxon>Vermiconidia</taxon>
    </lineage>
</organism>
<keyword evidence="2" id="KW-1185">Reference proteome</keyword>
<evidence type="ECO:0000313" key="1">
    <source>
        <dbReference type="EMBL" id="KAK5535899.1"/>
    </source>
</evidence>